<feature type="transmembrane region" description="Helical" evidence="11">
    <location>
        <begin position="43"/>
        <end position="63"/>
    </location>
</feature>
<keyword evidence="5 11" id="KW-0812">Transmembrane</keyword>
<evidence type="ECO:0000256" key="1">
    <source>
        <dbReference type="ARBA" id="ARBA00022475"/>
    </source>
</evidence>
<proteinExistence type="inferred from homology"/>
<feature type="domain" description="Glycosyl transferase family 51" evidence="12">
    <location>
        <begin position="81"/>
        <end position="240"/>
    </location>
</feature>
<evidence type="ECO:0000256" key="7">
    <source>
        <dbReference type="ARBA" id="ARBA00022984"/>
    </source>
</evidence>
<keyword evidence="4 11" id="KW-0808">Transferase</keyword>
<keyword evidence="2 11" id="KW-0997">Cell inner membrane</keyword>
<dbReference type="SUPFAM" id="SSF53955">
    <property type="entry name" value="Lysozyme-like"/>
    <property type="match status" value="1"/>
</dbReference>
<sequence>MFYAGEGCRWARRVAKVVIRERDGRGYLADPIHTRLLRGFGRVLLVLFFAPLLLLLVYLVPFVHPVSTLMLRDAVVLGGYDRQWRSLDEISPVLINSVMMSEDGQFCRHAGIDWRQLDLVLGEAAEGERTRGASTITMQTVKNLFLWNGRSYLRKALEFPLAMAADTILPKRRVMEIYLNIVEWGPGIYGAEAAAQHHFGRSAARLTARQAALLAATLPNPILRNPAKPSRGMQRIARIIEARARRAGPYVGCVQ</sequence>
<dbReference type="InterPro" id="IPR011812">
    <property type="entry name" value="Pep_trsgly"/>
</dbReference>
<accession>A0A916SEQ1</accession>
<comment type="pathway">
    <text evidence="11">Cell wall biogenesis; peptidoglycan biosynthesis.</text>
</comment>
<dbReference type="Gene3D" id="1.10.3810.10">
    <property type="entry name" value="Biosynthetic peptidoglycan transglycosylase-like"/>
    <property type="match status" value="1"/>
</dbReference>
<comment type="catalytic activity">
    <reaction evidence="11">
        <text>[GlcNAc-(1-&gt;4)-Mur2Ac(oyl-L-Ala-gamma-D-Glu-L-Lys-D-Ala-D-Ala)](n)-di-trans,octa-cis-undecaprenyl diphosphate + beta-D-GlcNAc-(1-&gt;4)-Mur2Ac(oyl-L-Ala-gamma-D-Glu-L-Lys-D-Ala-D-Ala)-di-trans,octa-cis-undecaprenyl diphosphate = [GlcNAc-(1-&gt;4)-Mur2Ac(oyl-L-Ala-gamma-D-Glu-L-Lys-D-Ala-D-Ala)](n+1)-di-trans,octa-cis-undecaprenyl diphosphate + di-trans,octa-cis-undecaprenyl diphosphate + H(+)</text>
        <dbReference type="Rhea" id="RHEA:23708"/>
        <dbReference type="Rhea" id="RHEA-COMP:9602"/>
        <dbReference type="Rhea" id="RHEA-COMP:9603"/>
        <dbReference type="ChEBI" id="CHEBI:15378"/>
        <dbReference type="ChEBI" id="CHEBI:58405"/>
        <dbReference type="ChEBI" id="CHEBI:60033"/>
        <dbReference type="ChEBI" id="CHEBI:78435"/>
        <dbReference type="EC" id="2.4.99.28"/>
    </reaction>
</comment>
<comment type="caution">
    <text evidence="13">The sequence shown here is derived from an EMBL/GenBank/DDBJ whole genome shotgun (WGS) entry which is preliminary data.</text>
</comment>
<dbReference type="PANTHER" id="PTHR30400:SF0">
    <property type="entry name" value="BIOSYNTHETIC PEPTIDOGLYCAN TRANSGLYCOSYLASE"/>
    <property type="match status" value="1"/>
</dbReference>
<dbReference type="AlphaFoldDB" id="A0A916SEQ1"/>
<dbReference type="InterPro" id="IPR023346">
    <property type="entry name" value="Lysozyme-like_dom_sf"/>
</dbReference>
<keyword evidence="3 11" id="KW-0328">Glycosyltransferase</keyword>
<dbReference type="GO" id="GO:0008360">
    <property type="term" value="P:regulation of cell shape"/>
    <property type="evidence" value="ECO:0007669"/>
    <property type="project" value="UniProtKB-KW"/>
</dbReference>
<dbReference type="GO" id="GO:0071555">
    <property type="term" value="P:cell wall organization"/>
    <property type="evidence" value="ECO:0007669"/>
    <property type="project" value="UniProtKB-KW"/>
</dbReference>
<evidence type="ECO:0000256" key="3">
    <source>
        <dbReference type="ARBA" id="ARBA00022676"/>
    </source>
</evidence>
<keyword evidence="10 11" id="KW-0961">Cell wall biogenesis/degradation</keyword>
<evidence type="ECO:0000313" key="14">
    <source>
        <dbReference type="Proteomes" id="UP000646478"/>
    </source>
</evidence>
<keyword evidence="8 11" id="KW-1133">Transmembrane helix</keyword>
<protein>
    <recommendedName>
        <fullName evidence="11">Biosynthetic peptidoglycan transglycosylase</fullName>
        <ecNumber evidence="11">2.4.99.28</ecNumber>
    </recommendedName>
    <alternativeName>
        <fullName evidence="11">Glycan polymerase</fullName>
    </alternativeName>
    <alternativeName>
        <fullName evidence="11">Peptidoglycan glycosyltransferase MtgA</fullName>
        <shortName evidence="11">PGT</shortName>
    </alternativeName>
</protein>
<keyword evidence="9 11" id="KW-0472">Membrane</keyword>
<keyword evidence="6 11" id="KW-0133">Cell shape</keyword>
<reference evidence="13" key="1">
    <citation type="journal article" date="2014" name="Int. J. Syst. Evol. Microbiol.">
        <title>Complete genome sequence of Corynebacterium casei LMG S-19264T (=DSM 44701T), isolated from a smear-ripened cheese.</title>
        <authorList>
            <consortium name="US DOE Joint Genome Institute (JGI-PGF)"/>
            <person name="Walter F."/>
            <person name="Albersmeier A."/>
            <person name="Kalinowski J."/>
            <person name="Ruckert C."/>
        </authorList>
    </citation>
    <scope>NUCLEOTIDE SEQUENCE</scope>
    <source>
        <strain evidence="13">CGMCC 1.15082</strain>
    </source>
</reference>
<evidence type="ECO:0000256" key="10">
    <source>
        <dbReference type="ARBA" id="ARBA00023316"/>
    </source>
</evidence>
<dbReference type="HAMAP" id="MF_00766">
    <property type="entry name" value="PGT_MtgA"/>
    <property type="match status" value="1"/>
</dbReference>
<dbReference type="GO" id="GO:0009252">
    <property type="term" value="P:peptidoglycan biosynthetic process"/>
    <property type="evidence" value="ECO:0007669"/>
    <property type="project" value="UniProtKB-UniRule"/>
</dbReference>
<dbReference type="Proteomes" id="UP000646478">
    <property type="component" value="Unassembled WGS sequence"/>
</dbReference>
<dbReference type="InterPro" id="IPR001264">
    <property type="entry name" value="Glyco_trans_51"/>
</dbReference>
<comment type="function">
    <text evidence="11">Peptidoglycan polymerase that catalyzes glycan chain elongation from lipid-linked precursors.</text>
</comment>
<evidence type="ECO:0000259" key="12">
    <source>
        <dbReference type="Pfam" id="PF00912"/>
    </source>
</evidence>
<dbReference type="EMBL" id="BMHH01000009">
    <property type="protein sequence ID" value="GGA95548.1"/>
    <property type="molecule type" value="Genomic_DNA"/>
</dbReference>
<dbReference type="InterPro" id="IPR036950">
    <property type="entry name" value="PBP_transglycosylase"/>
</dbReference>
<comment type="similarity">
    <text evidence="11">Belongs to the glycosyltransferase 51 family.</text>
</comment>
<evidence type="ECO:0000256" key="11">
    <source>
        <dbReference type="HAMAP-Rule" id="MF_00766"/>
    </source>
</evidence>
<gene>
    <name evidence="11 13" type="primary">mtgA</name>
    <name evidence="13" type="ORF">GCM10011491_24840</name>
</gene>
<comment type="subcellular location">
    <subcellularLocation>
        <location evidence="11">Cell inner membrane</location>
        <topology evidence="11">Single-pass membrane protein</topology>
    </subcellularLocation>
</comment>
<dbReference type="GO" id="GO:0009274">
    <property type="term" value="C:peptidoglycan-based cell wall"/>
    <property type="evidence" value="ECO:0007669"/>
    <property type="project" value="InterPro"/>
</dbReference>
<dbReference type="GO" id="GO:0016763">
    <property type="term" value="F:pentosyltransferase activity"/>
    <property type="evidence" value="ECO:0007669"/>
    <property type="project" value="InterPro"/>
</dbReference>
<evidence type="ECO:0000313" key="13">
    <source>
        <dbReference type="EMBL" id="GGA95548.1"/>
    </source>
</evidence>
<evidence type="ECO:0000256" key="4">
    <source>
        <dbReference type="ARBA" id="ARBA00022679"/>
    </source>
</evidence>
<keyword evidence="1 11" id="KW-1003">Cell membrane</keyword>
<dbReference type="EC" id="2.4.99.28" evidence="11"/>
<dbReference type="Pfam" id="PF00912">
    <property type="entry name" value="Transgly"/>
    <property type="match status" value="1"/>
</dbReference>
<evidence type="ECO:0000256" key="8">
    <source>
        <dbReference type="ARBA" id="ARBA00022989"/>
    </source>
</evidence>
<keyword evidence="14" id="KW-1185">Reference proteome</keyword>
<name>A0A916SEQ1_9HYPH</name>
<reference evidence="13" key="2">
    <citation type="submission" date="2020-09" db="EMBL/GenBank/DDBJ databases">
        <authorList>
            <person name="Sun Q."/>
            <person name="Zhou Y."/>
        </authorList>
    </citation>
    <scope>NUCLEOTIDE SEQUENCE</scope>
    <source>
        <strain evidence="13">CGMCC 1.15082</strain>
    </source>
</reference>
<organism evidence="13 14">
    <name type="scientific">Brucella endophytica</name>
    <dbReference type="NCBI Taxonomy" id="1963359"/>
    <lineage>
        <taxon>Bacteria</taxon>
        <taxon>Pseudomonadati</taxon>
        <taxon>Pseudomonadota</taxon>
        <taxon>Alphaproteobacteria</taxon>
        <taxon>Hyphomicrobiales</taxon>
        <taxon>Brucellaceae</taxon>
        <taxon>Brucella/Ochrobactrum group</taxon>
        <taxon>Brucella</taxon>
    </lineage>
</organism>
<dbReference type="NCBIfam" id="TIGR02070">
    <property type="entry name" value="mono_pep_trsgly"/>
    <property type="match status" value="1"/>
</dbReference>
<evidence type="ECO:0000256" key="2">
    <source>
        <dbReference type="ARBA" id="ARBA00022519"/>
    </source>
</evidence>
<evidence type="ECO:0000256" key="6">
    <source>
        <dbReference type="ARBA" id="ARBA00022960"/>
    </source>
</evidence>
<dbReference type="PANTHER" id="PTHR30400">
    <property type="entry name" value="MONOFUNCTIONAL BIOSYNTHETIC PEPTIDOGLYCAN TRANSGLYCOSYLASE"/>
    <property type="match status" value="1"/>
</dbReference>
<dbReference type="GO" id="GO:0008955">
    <property type="term" value="F:peptidoglycan glycosyltransferase activity"/>
    <property type="evidence" value="ECO:0007669"/>
    <property type="project" value="UniProtKB-UniRule"/>
</dbReference>
<dbReference type="GO" id="GO:0005886">
    <property type="term" value="C:plasma membrane"/>
    <property type="evidence" value="ECO:0007669"/>
    <property type="project" value="UniProtKB-SubCell"/>
</dbReference>
<evidence type="ECO:0000256" key="9">
    <source>
        <dbReference type="ARBA" id="ARBA00023136"/>
    </source>
</evidence>
<evidence type="ECO:0000256" key="5">
    <source>
        <dbReference type="ARBA" id="ARBA00022692"/>
    </source>
</evidence>
<keyword evidence="7 11" id="KW-0573">Peptidoglycan synthesis</keyword>